<reference evidence="1" key="1">
    <citation type="submission" date="2021-02" db="EMBL/GenBank/DDBJ databases">
        <authorList>
            <person name="Nowell W R."/>
        </authorList>
    </citation>
    <scope>NUCLEOTIDE SEQUENCE</scope>
</reference>
<feature type="non-terminal residue" evidence="1">
    <location>
        <position position="1"/>
    </location>
</feature>
<dbReference type="Proteomes" id="UP000682733">
    <property type="component" value="Unassembled WGS sequence"/>
</dbReference>
<sequence length="261" mass="27128">SSTTMSSSSPLSIMSGTTSITTTDTITTSLQLTTTSVSTTALTTTITTSLQLTTTSVSTTALTTTILASSPAATGAFGTNIVVNGDGETGVCETSSGSISPLGWTTNGPITQVSYFNSVYGDLSFSDPGPSDRGCCYFFGQISANTSMSQTINLTAYSTAIDAHNVSYNLSAWLGGYMTDDDSASVIVRFFSQSMLLLGSSAMIGPVLAAARASLSKLLYRSTTGMVMVNVRYLQIQVVITRFVPNSNDGDVDDISVVLSQ</sequence>
<comment type="caution">
    <text evidence="1">The sequence shown here is derived from an EMBL/GenBank/DDBJ whole genome shotgun (WGS) entry which is preliminary data.</text>
</comment>
<organism evidence="1 3">
    <name type="scientific">Didymodactylos carnosus</name>
    <dbReference type="NCBI Taxonomy" id="1234261"/>
    <lineage>
        <taxon>Eukaryota</taxon>
        <taxon>Metazoa</taxon>
        <taxon>Spiralia</taxon>
        <taxon>Gnathifera</taxon>
        <taxon>Rotifera</taxon>
        <taxon>Eurotatoria</taxon>
        <taxon>Bdelloidea</taxon>
        <taxon>Philodinida</taxon>
        <taxon>Philodinidae</taxon>
        <taxon>Didymodactylos</taxon>
    </lineage>
</organism>
<dbReference type="EMBL" id="CAJNOK010012858">
    <property type="protein sequence ID" value="CAF1172765.1"/>
    <property type="molecule type" value="Genomic_DNA"/>
</dbReference>
<proteinExistence type="predicted"/>
<name>A0A8S2EKZ4_9BILA</name>
<dbReference type="Proteomes" id="UP000677228">
    <property type="component" value="Unassembled WGS sequence"/>
</dbReference>
<evidence type="ECO:0000313" key="1">
    <source>
        <dbReference type="EMBL" id="CAF1172765.1"/>
    </source>
</evidence>
<accession>A0A8S2EKZ4</accession>
<evidence type="ECO:0000313" key="2">
    <source>
        <dbReference type="EMBL" id="CAF3984032.1"/>
    </source>
</evidence>
<dbReference type="AlphaFoldDB" id="A0A8S2EKZ4"/>
<dbReference type="EMBL" id="CAJOBA010034382">
    <property type="protein sequence ID" value="CAF3984032.1"/>
    <property type="molecule type" value="Genomic_DNA"/>
</dbReference>
<protein>
    <submittedName>
        <fullName evidence="1">Uncharacterized protein</fullName>
    </submittedName>
</protein>
<gene>
    <name evidence="1" type="ORF">OVA965_LOCUS22657</name>
    <name evidence="2" type="ORF">TMI583_LOCUS23372</name>
</gene>
<evidence type="ECO:0000313" key="3">
    <source>
        <dbReference type="Proteomes" id="UP000677228"/>
    </source>
</evidence>